<organism evidence="1 2">
    <name type="scientific">Thalassobellus suaedae</name>
    <dbReference type="NCBI Taxonomy" id="3074124"/>
    <lineage>
        <taxon>Bacteria</taxon>
        <taxon>Pseudomonadati</taxon>
        <taxon>Bacteroidota</taxon>
        <taxon>Flavobacteriia</taxon>
        <taxon>Flavobacteriales</taxon>
        <taxon>Flavobacteriaceae</taxon>
        <taxon>Thalassobellus</taxon>
    </lineage>
</organism>
<evidence type="ECO:0008006" key="3">
    <source>
        <dbReference type="Google" id="ProtNLM"/>
    </source>
</evidence>
<dbReference type="RefSeq" id="WP_415864853.1">
    <property type="nucleotide sequence ID" value="NZ_CP134537.1"/>
</dbReference>
<proteinExistence type="predicted"/>
<dbReference type="Proteomes" id="UP001302806">
    <property type="component" value="Chromosome"/>
</dbReference>
<dbReference type="EMBL" id="CP134537">
    <property type="protein sequence ID" value="WNH08100.1"/>
    <property type="molecule type" value="Genomic_DNA"/>
</dbReference>
<accession>A0ABY9XQB0</accession>
<evidence type="ECO:0000313" key="2">
    <source>
        <dbReference type="Proteomes" id="UP001302806"/>
    </source>
</evidence>
<gene>
    <name evidence="1" type="ORF">RHP51_13065</name>
</gene>
<reference evidence="1 2" key="1">
    <citation type="submission" date="2023-09" db="EMBL/GenBank/DDBJ databases">
        <title>Thalassobella suaedae gen. nov., sp. nov., a marine bacterium of the family Flavobacteriaceae isolated from a halophyte Suaeda japonica.</title>
        <authorList>
            <person name="Lee S.Y."/>
            <person name="Hwang C.Y."/>
        </authorList>
    </citation>
    <scope>NUCLEOTIDE SEQUENCE [LARGE SCALE GENOMIC DNA]</scope>
    <source>
        <strain evidence="1 2">HL-DH14</strain>
    </source>
</reference>
<protein>
    <recommendedName>
        <fullName evidence="3">Lipoprotein</fullName>
    </recommendedName>
</protein>
<evidence type="ECO:0000313" key="1">
    <source>
        <dbReference type="EMBL" id="WNH08100.1"/>
    </source>
</evidence>
<name>A0ABY9XQB0_9FLAO</name>
<sequence>MPHNNSTYNNLNTIILLLIVLLGISCGTKKSIAQEDVKQEITPKLLFLNYIISKDANNKKSIQFINKTIADGKAKSNSNKYIKTSTVGDLKCSQLDKDSIEINHVFIKNPFIKTIEFVNDSLSFESKRVVLNKAPISLRLQLHSKTKLVVISEIIDTLQNSKPLITTKLNEL</sequence>